<proteinExistence type="predicted"/>
<dbReference type="GO" id="GO:0036503">
    <property type="term" value="P:ERAD pathway"/>
    <property type="evidence" value="ECO:0000318"/>
    <property type="project" value="GO_Central"/>
</dbReference>
<dbReference type="InterPro" id="IPR016024">
    <property type="entry name" value="ARM-type_fold"/>
</dbReference>
<sequence length="1682" mass="189072">MAANELRLLDAVELKLALASSASSFQRTIDIYLAPALLKFESPHDAVRKKTMDIAQHVQSRLNSDSSLQVPLLALSKQYVEPHSELLKQVDAQFLLLGTQRLPETPNLEFTEFLMQNLSVDPKLFLPLLLRLLVHTPPQTLSVTPSPDSLQLLAALLAPHSSDSVYAPLRASEHTVEYRVAVLRWFAQNSWPQVYRWLTFTLGTFDKNTEVSRVAGDSLRQLDTQNLEDDALVSLLLSIAQNKYTLPRLGTVVQFSVPFRAKALQLLCRSILAASREDALTCIESIFQSPPPLHSRLIQFAHWIVTMAKPEFLKNHSESLFALLKRALQQPGLADSSLRGFLYTSLGSVLKADRERLANIGNLSFLFDALKNESPDIRVSIDEALSIVLACYRHFHDLDALFTMLQSYVVDENFNASYAALRYILVVFPFHYTPARTLCVLSQDQSRFSHAFVEEAQKGLTLNDWSLYNSIYYENDKLSVTNTFSLLQNCYPTLDEFLSTTIKEQSVEDYFRSVGNDVFSATLSFAKACIVFRLPKALSLMDDFQLSSFDEAFRSDEQLRYSYGDSCVRSDKIKLFILLCFKGACQLLKPAIVAFFQLTAALPGNVMSAVPYEKLQRPIEHCSITSLKIMLARSYGVMASFDLLHKETAKIEEIFNQFSDNANNTLGSVTKRFLMGYVVASLFARRSYNSNMLPIFQKWLLKNFQELRTLINNGVAANRIAALSSIAECLTYAGDFICDSVDNTKLIDEVISLTKNSENSELTASACSVLSRYSLTLSHDKRPKEFETILHAIYLMYHNSSVDMMFLSAESMSVVAGGWNSTTLRAEHSFRDVNAPVTDSPNFVHVLGCVLDEWIKSPKPAVKKYATLWLLYLTRNCSKCAPLHERLQDIYRAFISCLASQDDFLQETAAIGLKATYDLSSKEEKQSFTTKLMQTITADATSLTQKTSFTEETELFKTNQGKVATYKDICSLANESGNPELLYTFLHVANSSAVWSSRKGAALGLESIFKADKASLELLFGDNMRSSALIAKLYRFKHDPTTSVAETMDKIWKLLSPADFKIEHYRDAIIKECLSNMTDRSWRNRESAVNTLTDLLGGVPLTYILNDMEMLLRMAFRAMDDIKESVRISAVPLCKMLVRSLLNSIEETSVNRTDAGIKRGTEILNVALPFFIDQGNNSTAKEVNAFAYDTVTKLVKTKSPSLSPFVPELAEALLGYLTKYESQVASFLDFHTKTYGIEQSQLDAARVSAVRNSSMMDLMGVIIGLATKESMPKFVSVLNNSLTRTVGVPTKIGASQVCVFLVIRRAELVKPYAPKLMLSLKAACFDRNAAVSESYCAAMGYLCRLLSFEQIENICRPIFQRFFDCVESEQTVCSYLVASILRFASDKYHQMGQLFLPFVFVGKNSSFEKVRNMLTSVYNDSASGGSAVNLYYDEIFNYVKESVTSSQYERKLLGALSLREVIQLARLSGKESSIYGLLSDAIRVRTWPGKENVLEALVLFAKAVPEYLADHKNDVLRMLQTEINRRNYSYKIRVYLCIGDFLGAKELADYDLAQVCYDECKSTFGATLDSSFATDNDLSVDDVRTLQCNLVHCIFSAFRKSSDSGFTFHQLIDIFYDATKNDQIHWLVKQTLLEHLSNLSDIESLKDLNDGEHVKHFIAYCRLNNPAEKAQAVHDKLLAKLQ</sequence>
<organism evidence="7 9">
    <name type="scientific">Schizosaccharomyces japonicus (strain yFS275 / FY16936)</name>
    <name type="common">Fission yeast</name>
    <dbReference type="NCBI Taxonomy" id="402676"/>
    <lineage>
        <taxon>Eukaryota</taxon>
        <taxon>Fungi</taxon>
        <taxon>Dikarya</taxon>
        <taxon>Ascomycota</taxon>
        <taxon>Taphrinomycotina</taxon>
        <taxon>Schizosaccharomycetes</taxon>
        <taxon>Schizosaccharomycetales</taxon>
        <taxon>Schizosaccharomycetaceae</taxon>
        <taxon>Schizosaccharomyces</taxon>
    </lineage>
</organism>
<evidence type="ECO:0000259" key="5">
    <source>
        <dbReference type="Pfam" id="PF13001"/>
    </source>
</evidence>
<dbReference type="HOGENOM" id="CLU_000880_2_1_1"/>
<dbReference type="GeneID" id="7049690"/>
<evidence type="ECO:0000313" key="9">
    <source>
        <dbReference type="Proteomes" id="UP000001744"/>
    </source>
</evidence>
<feature type="domain" description="Proteasome component Ecm29 N-terminal" evidence="5">
    <location>
        <begin position="173"/>
        <end position="441"/>
    </location>
</feature>
<evidence type="ECO:0000259" key="6">
    <source>
        <dbReference type="Pfam" id="PF24492"/>
    </source>
</evidence>
<name>B6JXI5_SCHJY</name>
<dbReference type="Gene3D" id="1.25.10.10">
    <property type="entry name" value="Leucine-rich Repeat Variant"/>
    <property type="match status" value="3"/>
</dbReference>
<evidence type="ECO:0000256" key="4">
    <source>
        <dbReference type="ARBA" id="ARBA00022942"/>
    </source>
</evidence>
<dbReference type="PANTHER" id="PTHR23346">
    <property type="entry name" value="TRANSLATIONAL ACTIVATOR GCN1-RELATED"/>
    <property type="match status" value="1"/>
</dbReference>
<dbReference type="JaponicusDB" id="SJAG_00126">
    <property type="gene designation" value="ecm29"/>
</dbReference>
<evidence type="ECO:0000256" key="3">
    <source>
        <dbReference type="ARBA" id="ARBA00022737"/>
    </source>
</evidence>
<dbReference type="Pfam" id="PF24492">
    <property type="entry name" value="HEAT_ECM29"/>
    <property type="match status" value="1"/>
</dbReference>
<dbReference type="GO" id="GO:0043248">
    <property type="term" value="P:proteasome assembly"/>
    <property type="evidence" value="ECO:0007669"/>
    <property type="project" value="InterPro"/>
</dbReference>
<dbReference type="GO" id="GO:0000502">
    <property type="term" value="C:proteasome complex"/>
    <property type="evidence" value="ECO:0007669"/>
    <property type="project" value="UniProtKB-KW"/>
</dbReference>
<accession>B6JXI5</accession>
<keyword evidence="4 7" id="KW-0647">Proteasome</keyword>
<feature type="domain" description="Proteasome adapter and scaffold protein ECM29 HEAT-repeat" evidence="6">
    <location>
        <begin position="1202"/>
        <end position="1363"/>
    </location>
</feature>
<dbReference type="OrthoDB" id="16066at2759"/>
<dbReference type="InterPro" id="IPR011989">
    <property type="entry name" value="ARM-like"/>
</dbReference>
<protein>
    <submittedName>
        <fullName evidence="7">Proteasome component</fullName>
    </submittedName>
</protein>
<dbReference type="Pfam" id="PF13001">
    <property type="entry name" value="ECM29_N"/>
    <property type="match status" value="2"/>
</dbReference>
<keyword evidence="2" id="KW-0963">Cytoplasm</keyword>
<keyword evidence="9" id="KW-1185">Reference proteome</keyword>
<evidence type="ECO:0000256" key="1">
    <source>
        <dbReference type="ARBA" id="ARBA00004496"/>
    </source>
</evidence>
<dbReference type="GO" id="GO:0060090">
    <property type="term" value="F:molecular adaptor activity"/>
    <property type="evidence" value="ECO:0000318"/>
    <property type="project" value="GO_Central"/>
</dbReference>
<dbReference type="GO" id="GO:0005737">
    <property type="term" value="C:cytoplasm"/>
    <property type="evidence" value="ECO:0000318"/>
    <property type="project" value="GO_Central"/>
</dbReference>
<evidence type="ECO:0000256" key="2">
    <source>
        <dbReference type="ARBA" id="ARBA00022490"/>
    </source>
</evidence>
<keyword evidence="3" id="KW-0677">Repeat</keyword>
<evidence type="ECO:0000313" key="7">
    <source>
        <dbReference type="EMBL" id="EEB05129.1"/>
    </source>
</evidence>
<reference evidence="7 9" key="1">
    <citation type="journal article" date="2011" name="Science">
        <title>Comparative functional genomics of the fission yeasts.</title>
        <authorList>
            <person name="Rhind N."/>
            <person name="Chen Z."/>
            <person name="Yassour M."/>
            <person name="Thompson D.A."/>
            <person name="Haas B.J."/>
            <person name="Habib N."/>
            <person name="Wapinski I."/>
            <person name="Roy S."/>
            <person name="Lin M.F."/>
            <person name="Heiman D.I."/>
            <person name="Young S.K."/>
            <person name="Furuya K."/>
            <person name="Guo Y."/>
            <person name="Pidoux A."/>
            <person name="Chen H.M."/>
            <person name="Robbertse B."/>
            <person name="Goldberg J.M."/>
            <person name="Aoki K."/>
            <person name="Bayne E.H."/>
            <person name="Berlin A.M."/>
            <person name="Desjardins C.A."/>
            <person name="Dobbs E."/>
            <person name="Dukaj L."/>
            <person name="Fan L."/>
            <person name="FitzGerald M.G."/>
            <person name="French C."/>
            <person name="Gujja S."/>
            <person name="Hansen K."/>
            <person name="Keifenheim D."/>
            <person name="Levin J.Z."/>
            <person name="Mosher R.A."/>
            <person name="Mueller C.A."/>
            <person name="Pfiffner J."/>
            <person name="Priest M."/>
            <person name="Russ C."/>
            <person name="Smialowska A."/>
            <person name="Swoboda P."/>
            <person name="Sykes S.M."/>
            <person name="Vaughn M."/>
            <person name="Vengrova S."/>
            <person name="Yoder R."/>
            <person name="Zeng Q."/>
            <person name="Allshire R."/>
            <person name="Baulcombe D."/>
            <person name="Birren B.W."/>
            <person name="Brown W."/>
            <person name="Ekwall K."/>
            <person name="Kellis M."/>
            <person name="Leatherwood J."/>
            <person name="Levin H."/>
            <person name="Margalit H."/>
            <person name="Martienssen R."/>
            <person name="Nieduszynski C.A."/>
            <person name="Spatafora J.W."/>
            <person name="Friedman N."/>
            <person name="Dalgaard J.Z."/>
            <person name="Baumann P."/>
            <person name="Niki H."/>
            <person name="Regev A."/>
            <person name="Nusbaum C."/>
        </authorList>
    </citation>
    <scope>NUCLEOTIDE SEQUENCE [LARGE SCALE GENOMIC DNA]</scope>
    <source>
        <strain evidence="9">yFS275 / FY16936</strain>
    </source>
</reference>
<evidence type="ECO:0000313" key="8">
    <source>
        <dbReference type="JaponicusDB" id="SJAG_00126"/>
    </source>
</evidence>
<dbReference type="GO" id="GO:0005634">
    <property type="term" value="C:nucleus"/>
    <property type="evidence" value="ECO:0000318"/>
    <property type="project" value="GO_Central"/>
</dbReference>
<dbReference type="InterPro" id="IPR024372">
    <property type="entry name" value="Ecm29_N"/>
</dbReference>
<comment type="subcellular location">
    <subcellularLocation>
        <location evidence="1">Cytoplasm</location>
    </subcellularLocation>
</comment>
<dbReference type="Proteomes" id="UP000001744">
    <property type="component" value="Unassembled WGS sequence"/>
</dbReference>
<dbReference type="OMA" id="STRMEFS"/>
<dbReference type="STRING" id="402676.B6JXI5"/>
<dbReference type="RefSeq" id="XP_002171422.1">
    <property type="nucleotide sequence ID" value="XM_002171386.1"/>
</dbReference>
<dbReference type="eggNOG" id="KOG0915">
    <property type="taxonomic scope" value="Eukaryota"/>
</dbReference>
<dbReference type="PANTHER" id="PTHR23346:SF19">
    <property type="entry name" value="PROTEASOME ADAPTER AND SCAFFOLD PROTEIN ECM29"/>
    <property type="match status" value="1"/>
</dbReference>
<dbReference type="VEuPathDB" id="FungiDB:SJAG_00126"/>
<dbReference type="SUPFAM" id="SSF48371">
    <property type="entry name" value="ARM repeat"/>
    <property type="match status" value="3"/>
</dbReference>
<dbReference type="InterPro" id="IPR055443">
    <property type="entry name" value="HEAT_ECM29"/>
</dbReference>
<feature type="domain" description="Proteasome component Ecm29 N-terminal" evidence="5">
    <location>
        <begin position="9"/>
        <end position="136"/>
    </location>
</feature>
<gene>
    <name evidence="8" type="primary">ecm29</name>
    <name evidence="7" type="ORF">SJAG_00126</name>
</gene>
<dbReference type="EMBL" id="KE651166">
    <property type="protein sequence ID" value="EEB05129.1"/>
    <property type="molecule type" value="Genomic_DNA"/>
</dbReference>